<organism evidence="2 3">
    <name type="scientific">Catenulispora yoronensis</name>
    <dbReference type="NCBI Taxonomy" id="450799"/>
    <lineage>
        <taxon>Bacteria</taxon>
        <taxon>Bacillati</taxon>
        <taxon>Actinomycetota</taxon>
        <taxon>Actinomycetes</taxon>
        <taxon>Catenulisporales</taxon>
        <taxon>Catenulisporaceae</taxon>
        <taxon>Catenulispora</taxon>
    </lineage>
</organism>
<dbReference type="EMBL" id="BAAAQN010000023">
    <property type="protein sequence ID" value="GAA2036302.1"/>
    <property type="molecule type" value="Genomic_DNA"/>
</dbReference>
<accession>A0ABN2UME5</accession>
<evidence type="ECO:0000313" key="2">
    <source>
        <dbReference type="EMBL" id="GAA2036302.1"/>
    </source>
</evidence>
<dbReference type="RefSeq" id="WP_344667278.1">
    <property type="nucleotide sequence ID" value="NZ_BAAAQN010000023.1"/>
</dbReference>
<protein>
    <submittedName>
        <fullName evidence="2">Uncharacterized protein</fullName>
    </submittedName>
</protein>
<evidence type="ECO:0000256" key="1">
    <source>
        <dbReference type="SAM" id="SignalP"/>
    </source>
</evidence>
<evidence type="ECO:0000313" key="3">
    <source>
        <dbReference type="Proteomes" id="UP001500751"/>
    </source>
</evidence>
<reference evidence="2 3" key="1">
    <citation type="journal article" date="2019" name="Int. J. Syst. Evol. Microbiol.">
        <title>The Global Catalogue of Microorganisms (GCM) 10K type strain sequencing project: providing services to taxonomists for standard genome sequencing and annotation.</title>
        <authorList>
            <consortium name="The Broad Institute Genomics Platform"/>
            <consortium name="The Broad Institute Genome Sequencing Center for Infectious Disease"/>
            <person name="Wu L."/>
            <person name="Ma J."/>
        </authorList>
    </citation>
    <scope>NUCLEOTIDE SEQUENCE [LARGE SCALE GENOMIC DNA]</scope>
    <source>
        <strain evidence="2 3">JCM 16014</strain>
    </source>
</reference>
<dbReference type="Proteomes" id="UP001500751">
    <property type="component" value="Unassembled WGS sequence"/>
</dbReference>
<sequence length="87" mass="8676">MRFHARRPLRHRLIALISAVGLLFLGTAAAGTPASATTSITNGGFEAGSLSGWTSTGSASVTTTNPHSGAYAAMVGSTKPSGTSSIV</sequence>
<name>A0ABN2UME5_9ACTN</name>
<dbReference type="Gene3D" id="2.60.120.260">
    <property type="entry name" value="Galactose-binding domain-like"/>
    <property type="match status" value="1"/>
</dbReference>
<keyword evidence="1" id="KW-0732">Signal</keyword>
<feature type="signal peptide" evidence="1">
    <location>
        <begin position="1"/>
        <end position="30"/>
    </location>
</feature>
<proteinExistence type="predicted"/>
<gene>
    <name evidence="2" type="ORF">GCM10009839_41470</name>
</gene>
<keyword evidence="3" id="KW-1185">Reference proteome</keyword>
<feature type="chain" id="PRO_5046104127" evidence="1">
    <location>
        <begin position="31"/>
        <end position="87"/>
    </location>
</feature>
<comment type="caution">
    <text evidence="2">The sequence shown here is derived from an EMBL/GenBank/DDBJ whole genome shotgun (WGS) entry which is preliminary data.</text>
</comment>